<keyword evidence="3" id="KW-1185">Reference proteome</keyword>
<reference evidence="2 3" key="1">
    <citation type="journal article" date="2018" name="Front. Microbiol.">
        <title>Description and Comparative Genomics of Macrococcus caseolyticus subsp. hominis subsp. nov., Macrococcus goetzii sp. nov., Macrococcus epidermidis sp. nov., and Macrococcus bohemicus sp. nov., Novel Macrococci From Human Clinical Material With Virulence Potential and Suspected Uptake of Foreign DNA by Natural Transformation.</title>
        <authorList>
            <person name="Maslanova I."/>
            <person name="Wertheimer Z."/>
            <person name="Sedlacek I."/>
            <person name="Svec P."/>
            <person name="Indrakova A."/>
            <person name="Kovarovic V."/>
            <person name="Schumann P."/>
            <person name="Sproer C."/>
            <person name="Kralova S."/>
            <person name="Sedo O."/>
            <person name="Kristofova L."/>
            <person name="Vrbovska V."/>
            <person name="Fuzik T."/>
            <person name="Petras P."/>
            <person name="Zdrahal Z."/>
            <person name="Ruzickova V."/>
            <person name="Doskar J."/>
            <person name="Pantucek R."/>
        </authorList>
    </citation>
    <scope>NUCLEOTIDE SEQUENCE [LARGE SCALE GENOMIC DNA]</scope>
    <source>
        <strain evidence="2 3">01/688</strain>
    </source>
</reference>
<feature type="transmembrane region" description="Helical" evidence="1">
    <location>
        <begin position="6"/>
        <end position="25"/>
    </location>
</feature>
<evidence type="ECO:0000313" key="2">
    <source>
        <dbReference type="EMBL" id="RAK45984.1"/>
    </source>
</evidence>
<comment type="caution">
    <text evidence="2">The sequence shown here is derived from an EMBL/GenBank/DDBJ whole genome shotgun (WGS) entry which is preliminary data.</text>
</comment>
<dbReference type="Proteomes" id="UP000249808">
    <property type="component" value="Unassembled WGS sequence"/>
</dbReference>
<protein>
    <submittedName>
        <fullName evidence="2">Uncharacterized protein</fullName>
    </submittedName>
</protein>
<keyword evidence="1" id="KW-0472">Membrane</keyword>
<evidence type="ECO:0000313" key="3">
    <source>
        <dbReference type="Proteomes" id="UP000249808"/>
    </source>
</evidence>
<keyword evidence="1" id="KW-1133">Transmembrane helix</keyword>
<sequence>MAWFEALVSIVISLVPILIVFLILMDGYRTKLNSEKIIAQNEEIIALLKQNNKGGGQTL</sequence>
<dbReference type="EMBL" id="PZJH01000001">
    <property type="protein sequence ID" value="RAK45984.1"/>
    <property type="molecule type" value="Genomic_DNA"/>
</dbReference>
<dbReference type="RefSeq" id="WP_099581244.1">
    <property type="nucleotide sequence ID" value="NZ_CP073819.1"/>
</dbReference>
<gene>
    <name evidence="2" type="ORF">BHU61_00630</name>
</gene>
<name>A0A327ZWV2_9STAP</name>
<organism evidence="2 3">
    <name type="scientific">Macrococcus epidermidis</name>
    <dbReference type="NCBI Taxonomy" id="1902580"/>
    <lineage>
        <taxon>Bacteria</taxon>
        <taxon>Bacillati</taxon>
        <taxon>Bacillota</taxon>
        <taxon>Bacilli</taxon>
        <taxon>Bacillales</taxon>
        <taxon>Staphylococcaceae</taxon>
        <taxon>Macrococcus</taxon>
    </lineage>
</organism>
<dbReference type="AlphaFoldDB" id="A0A327ZWV2"/>
<accession>A0A327ZWV2</accession>
<proteinExistence type="predicted"/>
<keyword evidence="1" id="KW-0812">Transmembrane</keyword>
<evidence type="ECO:0000256" key="1">
    <source>
        <dbReference type="SAM" id="Phobius"/>
    </source>
</evidence>